<evidence type="ECO:0000313" key="2">
    <source>
        <dbReference type="Proteomes" id="UP000251717"/>
    </source>
</evidence>
<dbReference type="RefSeq" id="WP_116592067.1">
    <property type="nucleotide sequence ID" value="NZ_MZGS01000021.1"/>
</dbReference>
<dbReference type="AlphaFoldDB" id="A0A315XN81"/>
<proteinExistence type="predicted"/>
<gene>
    <name evidence="1" type="ORF">MBBTH_11150</name>
</gene>
<organism evidence="1 2">
    <name type="scientific">Methanobrevibacter thaueri</name>
    <dbReference type="NCBI Taxonomy" id="190975"/>
    <lineage>
        <taxon>Archaea</taxon>
        <taxon>Methanobacteriati</taxon>
        <taxon>Methanobacteriota</taxon>
        <taxon>Methanomada group</taxon>
        <taxon>Methanobacteria</taxon>
        <taxon>Methanobacteriales</taxon>
        <taxon>Methanobacteriaceae</taxon>
        <taxon>Methanobrevibacter</taxon>
    </lineage>
</organism>
<name>A0A315XN81_9EURY</name>
<evidence type="ECO:0000313" key="1">
    <source>
        <dbReference type="EMBL" id="PWB87318.1"/>
    </source>
</evidence>
<sequence>MQKSQEINVNVKETVEHSVAGNREFHFYVDELAADNSMPTYVGKADEKYTYEEMDDDFFEFLERKSHQDGIYVRLVFSMSVEKKGKTQFQLVYGGEEEYFEPDSFDDVLVFEFADFGVKIKDGKATFGASIDNGCGREVYFAEFGSSDGNREFLSLDNPLNKRVIEIMEEMIK</sequence>
<reference evidence="1 2" key="1">
    <citation type="submission" date="2017-03" db="EMBL/GenBank/DDBJ databases">
        <title>Genome sequence of Methanobrevibacter thaueri.</title>
        <authorList>
            <person name="Poehlein A."/>
            <person name="Seedorf H."/>
            <person name="Daniel R."/>
        </authorList>
    </citation>
    <scope>NUCLEOTIDE SEQUENCE [LARGE SCALE GENOMIC DNA]</scope>
    <source>
        <strain evidence="1 2">DSM 11995</strain>
    </source>
</reference>
<accession>A0A315XN81</accession>
<dbReference type="EMBL" id="MZGS01000021">
    <property type="protein sequence ID" value="PWB87318.1"/>
    <property type="molecule type" value="Genomic_DNA"/>
</dbReference>
<comment type="caution">
    <text evidence="1">The sequence shown here is derived from an EMBL/GenBank/DDBJ whole genome shotgun (WGS) entry which is preliminary data.</text>
</comment>
<protein>
    <submittedName>
        <fullName evidence="1">Uncharacterized protein</fullName>
    </submittedName>
</protein>
<keyword evidence="2" id="KW-1185">Reference proteome</keyword>
<dbReference type="Proteomes" id="UP000251717">
    <property type="component" value="Unassembled WGS sequence"/>
</dbReference>
<dbReference type="OrthoDB" id="78054at2157"/>